<accession>A0A6S6SX65</accession>
<keyword evidence="3 7" id="KW-0489">Methyltransferase</keyword>
<dbReference type="GO" id="GO:0052908">
    <property type="term" value="F:16S rRNA (adenine(1518)-N(6)/adenine(1519)-N(6))-dimethyltransferase activity"/>
    <property type="evidence" value="ECO:0007669"/>
    <property type="project" value="UniProtKB-EC"/>
</dbReference>
<evidence type="ECO:0000256" key="2">
    <source>
        <dbReference type="ARBA" id="ARBA00022552"/>
    </source>
</evidence>
<feature type="binding site" evidence="7 8">
    <location>
        <position position="104"/>
    </location>
    <ligand>
        <name>S-adenosyl-L-methionine</name>
        <dbReference type="ChEBI" id="CHEBI:59789"/>
    </ligand>
</feature>
<evidence type="ECO:0000256" key="3">
    <source>
        <dbReference type="ARBA" id="ARBA00022603"/>
    </source>
</evidence>
<evidence type="ECO:0000256" key="8">
    <source>
        <dbReference type="PROSITE-ProRule" id="PRU01026"/>
    </source>
</evidence>
<evidence type="ECO:0000259" key="9">
    <source>
        <dbReference type="SMART" id="SM00650"/>
    </source>
</evidence>
<protein>
    <recommendedName>
        <fullName evidence="7">Ribosomal RNA small subunit methyltransferase A</fullName>
        <ecNumber evidence="7">2.1.1.182</ecNumber>
    </recommendedName>
    <alternativeName>
        <fullName evidence="7">16S rRNA (adenine(1518)-N(6)/adenine(1519)-N(6))-dimethyltransferase</fullName>
    </alternativeName>
    <alternativeName>
        <fullName evidence="7">16S rRNA dimethyladenosine transferase</fullName>
    </alternativeName>
    <alternativeName>
        <fullName evidence="7">16S rRNA dimethylase</fullName>
    </alternativeName>
    <alternativeName>
        <fullName evidence="7">S-adenosylmethionine-6-N', N'-adenosyl(rRNA) dimethyltransferase</fullName>
    </alternativeName>
</protein>
<keyword evidence="6 7" id="KW-0694">RNA-binding</keyword>
<dbReference type="GO" id="GO:0005829">
    <property type="term" value="C:cytosol"/>
    <property type="evidence" value="ECO:0007669"/>
    <property type="project" value="TreeGrafter"/>
</dbReference>
<keyword evidence="1 7" id="KW-0963">Cytoplasm</keyword>
<comment type="subcellular location">
    <subcellularLocation>
        <location evidence="7">Cytoplasm</location>
    </subcellularLocation>
</comment>
<dbReference type="EMBL" id="CACVAQ010000169">
    <property type="protein sequence ID" value="CAA6810714.1"/>
    <property type="molecule type" value="Genomic_DNA"/>
</dbReference>
<dbReference type="SUPFAM" id="SSF53335">
    <property type="entry name" value="S-adenosyl-L-methionine-dependent methyltransferases"/>
    <property type="match status" value="1"/>
</dbReference>
<dbReference type="InterPro" id="IPR023165">
    <property type="entry name" value="rRNA_Ade_diMease-like_C"/>
</dbReference>
<keyword evidence="2 7" id="KW-0698">rRNA processing</keyword>
<dbReference type="PANTHER" id="PTHR11727">
    <property type="entry name" value="DIMETHYLADENOSINE TRANSFERASE"/>
    <property type="match status" value="1"/>
</dbReference>
<dbReference type="EC" id="2.1.1.182" evidence="7"/>
<dbReference type="PROSITE" id="PS51689">
    <property type="entry name" value="SAM_RNA_A_N6_MT"/>
    <property type="match status" value="1"/>
</dbReference>
<name>A0A6S6SX65_9BACT</name>
<dbReference type="NCBIfam" id="TIGR00755">
    <property type="entry name" value="ksgA"/>
    <property type="match status" value="1"/>
</dbReference>
<feature type="binding site" evidence="7 8">
    <location>
        <position position="38"/>
    </location>
    <ligand>
        <name>S-adenosyl-L-methionine</name>
        <dbReference type="ChEBI" id="CHEBI:59789"/>
    </ligand>
</feature>
<feature type="binding site" evidence="7 8">
    <location>
        <position position="85"/>
    </location>
    <ligand>
        <name>S-adenosyl-L-methionine</name>
        <dbReference type="ChEBI" id="CHEBI:59789"/>
    </ligand>
</feature>
<feature type="binding site" evidence="7 8">
    <location>
        <position position="61"/>
    </location>
    <ligand>
        <name>S-adenosyl-L-methionine</name>
        <dbReference type="ChEBI" id="CHEBI:59789"/>
    </ligand>
</feature>
<dbReference type="InterPro" id="IPR011530">
    <property type="entry name" value="rRNA_adenine_dimethylase"/>
</dbReference>
<dbReference type="SMART" id="SM00650">
    <property type="entry name" value="rADc"/>
    <property type="match status" value="1"/>
</dbReference>
<gene>
    <name evidence="7" type="primary">rsmA</name>
    <name evidence="7" type="synonym">ksgA</name>
    <name evidence="10" type="ORF">HELGO_WM14588</name>
</gene>
<dbReference type="GO" id="GO:0003723">
    <property type="term" value="F:RNA binding"/>
    <property type="evidence" value="ECO:0007669"/>
    <property type="project" value="UniProtKB-UniRule"/>
</dbReference>
<dbReference type="InterPro" id="IPR029063">
    <property type="entry name" value="SAM-dependent_MTases_sf"/>
</dbReference>
<dbReference type="Gene3D" id="1.10.8.100">
    <property type="entry name" value="Ribosomal RNA adenine dimethylase-like, domain 2"/>
    <property type="match status" value="1"/>
</dbReference>
<dbReference type="InterPro" id="IPR020598">
    <property type="entry name" value="rRNA_Ade_methylase_Trfase_N"/>
</dbReference>
<dbReference type="PANTHER" id="PTHR11727:SF7">
    <property type="entry name" value="DIMETHYLADENOSINE TRANSFERASE-RELATED"/>
    <property type="match status" value="1"/>
</dbReference>
<proteinExistence type="inferred from homology"/>
<evidence type="ECO:0000313" key="10">
    <source>
        <dbReference type="EMBL" id="CAA6810714.1"/>
    </source>
</evidence>
<dbReference type="AlphaFoldDB" id="A0A6S6SX65"/>
<feature type="binding site" evidence="7 8">
    <location>
        <position position="10"/>
    </location>
    <ligand>
        <name>S-adenosyl-L-methionine</name>
        <dbReference type="ChEBI" id="CHEBI:59789"/>
    </ligand>
</feature>
<sequence length="257" mass="29866">MKAKKSYGQHFLNKESIASDIAKSLLLRDQYKSVVEIGPGQGMLTKHLMDEYTEHDLKVIEADRDMVMHLAQHYPSLVPNIIAEDFMKVKMQDHFKEPYAIIGNFPYNISSQILFKTLENKEHVPELVGMFQKEVAERVAAKPHSKAYGVVTVLVQAYYDVEYLFTVGPENFNPPPKVQSAVIRLQRKKDFKNLGCDESRLRAVVKTTFGMRRKMLRNSMKQFLPKNVIFDDKFFLQRPEDLSVEDFVYLTNLTYKY</sequence>
<comment type="similarity">
    <text evidence="7">Belongs to the class I-like SAM-binding methyltransferase superfamily. rRNA adenine N(6)-methyltransferase family. RsmA subfamily.</text>
</comment>
<feature type="binding site" evidence="7 8">
    <location>
        <position position="12"/>
    </location>
    <ligand>
        <name>S-adenosyl-L-methionine</name>
        <dbReference type="ChEBI" id="CHEBI:59789"/>
    </ligand>
</feature>
<feature type="domain" description="Ribosomal RNA adenine methylase transferase N-terminal" evidence="9">
    <location>
        <begin position="17"/>
        <end position="189"/>
    </location>
</feature>
<evidence type="ECO:0000256" key="7">
    <source>
        <dbReference type="HAMAP-Rule" id="MF_00607"/>
    </source>
</evidence>
<evidence type="ECO:0000256" key="4">
    <source>
        <dbReference type="ARBA" id="ARBA00022679"/>
    </source>
</evidence>
<comment type="catalytic activity">
    <reaction evidence="7">
        <text>adenosine(1518)/adenosine(1519) in 16S rRNA + 4 S-adenosyl-L-methionine = N(6)-dimethyladenosine(1518)/N(6)-dimethyladenosine(1519) in 16S rRNA + 4 S-adenosyl-L-homocysteine + 4 H(+)</text>
        <dbReference type="Rhea" id="RHEA:19609"/>
        <dbReference type="Rhea" id="RHEA-COMP:10232"/>
        <dbReference type="Rhea" id="RHEA-COMP:10233"/>
        <dbReference type="ChEBI" id="CHEBI:15378"/>
        <dbReference type="ChEBI" id="CHEBI:57856"/>
        <dbReference type="ChEBI" id="CHEBI:59789"/>
        <dbReference type="ChEBI" id="CHEBI:74411"/>
        <dbReference type="ChEBI" id="CHEBI:74493"/>
        <dbReference type="EC" id="2.1.1.182"/>
    </reaction>
</comment>
<dbReference type="InterPro" id="IPR020596">
    <property type="entry name" value="rRNA_Ade_Mease_Trfase_CS"/>
</dbReference>
<dbReference type="Pfam" id="PF00398">
    <property type="entry name" value="RrnaAD"/>
    <property type="match status" value="1"/>
</dbReference>
<dbReference type="HAMAP" id="MF_00607">
    <property type="entry name" value="16SrRNA_methyltr_A"/>
    <property type="match status" value="1"/>
</dbReference>
<dbReference type="Gene3D" id="3.40.50.150">
    <property type="entry name" value="Vaccinia Virus protein VP39"/>
    <property type="match status" value="1"/>
</dbReference>
<dbReference type="PROSITE" id="PS01131">
    <property type="entry name" value="RRNA_A_DIMETH"/>
    <property type="match status" value="1"/>
</dbReference>
<keyword evidence="5 7" id="KW-0949">S-adenosyl-L-methionine</keyword>
<reference evidence="10" key="1">
    <citation type="submission" date="2020-01" db="EMBL/GenBank/DDBJ databases">
        <authorList>
            <person name="Meier V. D."/>
            <person name="Meier V D."/>
        </authorList>
    </citation>
    <scope>NUCLEOTIDE SEQUENCE</scope>
    <source>
        <strain evidence="10">HLG_WM_MAG_10</strain>
    </source>
</reference>
<evidence type="ECO:0000256" key="6">
    <source>
        <dbReference type="ARBA" id="ARBA00022884"/>
    </source>
</evidence>
<keyword evidence="4 7" id="KW-0808">Transferase</keyword>
<evidence type="ECO:0000256" key="5">
    <source>
        <dbReference type="ARBA" id="ARBA00022691"/>
    </source>
</evidence>
<comment type="function">
    <text evidence="7">Specifically dimethylates two adjacent adenosines (A1518 and A1519) in the loop of a conserved hairpin near the 3'-end of 16S rRNA in the 30S particle. May play a critical role in biogenesis of 30S subunits.</text>
</comment>
<organism evidence="10">
    <name type="scientific">uncultured Aureispira sp</name>
    <dbReference type="NCBI Taxonomy" id="1331704"/>
    <lineage>
        <taxon>Bacteria</taxon>
        <taxon>Pseudomonadati</taxon>
        <taxon>Bacteroidota</taxon>
        <taxon>Saprospiria</taxon>
        <taxon>Saprospirales</taxon>
        <taxon>Saprospiraceae</taxon>
        <taxon>Aureispira</taxon>
        <taxon>environmental samples</taxon>
    </lineage>
</organism>
<evidence type="ECO:0000256" key="1">
    <source>
        <dbReference type="ARBA" id="ARBA00022490"/>
    </source>
</evidence>
<dbReference type="InterPro" id="IPR001737">
    <property type="entry name" value="KsgA/Erm"/>
</dbReference>